<dbReference type="Pfam" id="PF00069">
    <property type="entry name" value="Pkinase"/>
    <property type="match status" value="1"/>
</dbReference>
<dbReference type="PROSITE" id="PS50011">
    <property type="entry name" value="PROTEIN_KINASE_DOM"/>
    <property type="match status" value="1"/>
</dbReference>
<feature type="compositionally biased region" description="Polar residues" evidence="5">
    <location>
        <begin position="352"/>
        <end position="372"/>
    </location>
</feature>
<dbReference type="GO" id="GO:0005524">
    <property type="term" value="F:ATP binding"/>
    <property type="evidence" value="ECO:0007669"/>
    <property type="project" value="UniProtKB-UniRule"/>
</dbReference>
<keyword evidence="7" id="KW-0808">Transferase</keyword>
<dbReference type="InterPro" id="IPR017441">
    <property type="entry name" value="Protein_kinase_ATP_BS"/>
</dbReference>
<organism evidence="7 8">
    <name type="scientific">Protomyces lactucae-debilis</name>
    <dbReference type="NCBI Taxonomy" id="2754530"/>
    <lineage>
        <taxon>Eukaryota</taxon>
        <taxon>Fungi</taxon>
        <taxon>Dikarya</taxon>
        <taxon>Ascomycota</taxon>
        <taxon>Taphrinomycotina</taxon>
        <taxon>Taphrinomycetes</taxon>
        <taxon>Taphrinales</taxon>
        <taxon>Protomycetaceae</taxon>
        <taxon>Protomyces</taxon>
    </lineage>
</organism>
<dbReference type="FunFam" id="3.30.200.20:FF:000153">
    <property type="entry name" value="Calcium/calmodulin-dependent protein kinase type I"/>
    <property type="match status" value="1"/>
</dbReference>
<protein>
    <submittedName>
        <fullName evidence="7">Calcium/calmodulin-dependent protein kinase type I</fullName>
    </submittedName>
</protein>
<dbReference type="GO" id="GO:0004674">
    <property type="term" value="F:protein serine/threonine kinase activity"/>
    <property type="evidence" value="ECO:0007669"/>
    <property type="project" value="UniProtKB-KW"/>
</dbReference>
<dbReference type="FunFam" id="1.10.510.10:FF:000257">
    <property type="entry name" value="Calcium/calmodulin-dependent protein kinase type I"/>
    <property type="match status" value="1"/>
</dbReference>
<evidence type="ECO:0000256" key="3">
    <source>
        <dbReference type="PROSITE-ProRule" id="PRU10141"/>
    </source>
</evidence>
<dbReference type="InterPro" id="IPR000719">
    <property type="entry name" value="Prot_kinase_dom"/>
</dbReference>
<keyword evidence="7" id="KW-0418">Kinase</keyword>
<feature type="region of interest" description="Disordered" evidence="5">
    <location>
        <begin position="333"/>
        <end position="372"/>
    </location>
</feature>
<dbReference type="STRING" id="56484.A0A1Y2F2U7"/>
<feature type="binding site" evidence="3">
    <location>
        <position position="42"/>
    </location>
    <ligand>
        <name>ATP</name>
        <dbReference type="ChEBI" id="CHEBI:30616"/>
    </ligand>
</feature>
<dbReference type="SMART" id="SM00220">
    <property type="entry name" value="S_TKc"/>
    <property type="match status" value="1"/>
</dbReference>
<dbReference type="OMA" id="RPKVQPC"/>
<dbReference type="RefSeq" id="XP_040723051.1">
    <property type="nucleotide sequence ID" value="XM_040869896.1"/>
</dbReference>
<dbReference type="PROSITE" id="PS00108">
    <property type="entry name" value="PROTEIN_KINASE_ST"/>
    <property type="match status" value="1"/>
</dbReference>
<sequence length="372" mass="41189">MSAATPVTVPCKYLTGKTLGTGTYAVVRECVHIDTNRYYAAKVINKKLMAGREHMIRNEIAVLKRISQGHRNILTLVDFFETQNNLYLITDLAFGGELFDRICKKGSYYESDAVEIVKTTLSAVCYLHQNGIVHRDLKPENLLFRSPAEDSDLLLADFGLSRIIDEEQMHVLTTTCGTPGYMAPEIFKKNGHGKPVDMWALGVITYFLLCGYTPFDRDTSVEEMKAIMEGDYAFEPEEYWEDISEHAKDFINQCLTVNPANRLASAKAAQHRFLTQEFDKAKADLLPAVRKNFNARKTFNAAITAVKAMNSMKNGGAMNGILSLSPQAAKPVPLNPECPLDPVGAASRRASTRSNQGNATNSSTGLWSRTSG</sequence>
<reference evidence="7 8" key="1">
    <citation type="submission" date="2016-07" db="EMBL/GenBank/DDBJ databases">
        <title>Pervasive Adenine N6-methylation of Active Genes in Fungi.</title>
        <authorList>
            <consortium name="DOE Joint Genome Institute"/>
            <person name="Mondo S.J."/>
            <person name="Dannebaum R.O."/>
            <person name="Kuo R.C."/>
            <person name="Labutti K."/>
            <person name="Haridas S."/>
            <person name="Kuo A."/>
            <person name="Salamov A."/>
            <person name="Ahrendt S.R."/>
            <person name="Lipzen A."/>
            <person name="Sullivan W."/>
            <person name="Andreopoulos W.B."/>
            <person name="Clum A."/>
            <person name="Lindquist E."/>
            <person name="Daum C."/>
            <person name="Ramamoorthy G.K."/>
            <person name="Gryganskyi A."/>
            <person name="Culley D."/>
            <person name="Magnuson J.K."/>
            <person name="James T.Y."/>
            <person name="O'Malley M.A."/>
            <person name="Stajich J.E."/>
            <person name="Spatafora J.W."/>
            <person name="Visel A."/>
            <person name="Grigoriev I.V."/>
        </authorList>
    </citation>
    <scope>NUCLEOTIDE SEQUENCE [LARGE SCALE GENOMIC DNA]</scope>
    <source>
        <strain evidence="7 8">12-1054</strain>
    </source>
</reference>
<dbReference type="Gene3D" id="3.30.200.20">
    <property type="entry name" value="Phosphorylase Kinase, domain 1"/>
    <property type="match status" value="1"/>
</dbReference>
<dbReference type="Gene3D" id="1.10.510.10">
    <property type="entry name" value="Transferase(Phosphotransferase) domain 1"/>
    <property type="match status" value="1"/>
</dbReference>
<evidence type="ECO:0000259" key="6">
    <source>
        <dbReference type="PROSITE" id="PS50011"/>
    </source>
</evidence>
<proteinExistence type="inferred from homology"/>
<keyword evidence="4" id="KW-0723">Serine/threonine-protein kinase</keyword>
<keyword evidence="1 3" id="KW-0547">Nucleotide-binding</keyword>
<evidence type="ECO:0000256" key="4">
    <source>
        <dbReference type="RuleBase" id="RU000304"/>
    </source>
</evidence>
<dbReference type="CDD" id="cd05117">
    <property type="entry name" value="STKc_CAMK"/>
    <property type="match status" value="1"/>
</dbReference>
<dbReference type="EMBL" id="MCFI01000019">
    <property type="protein sequence ID" value="ORY77666.1"/>
    <property type="molecule type" value="Genomic_DNA"/>
</dbReference>
<keyword evidence="8" id="KW-1185">Reference proteome</keyword>
<evidence type="ECO:0000256" key="1">
    <source>
        <dbReference type="ARBA" id="ARBA00022741"/>
    </source>
</evidence>
<feature type="domain" description="Protein kinase" evidence="6">
    <location>
        <begin position="13"/>
        <end position="274"/>
    </location>
</feature>
<dbReference type="InterPro" id="IPR008271">
    <property type="entry name" value="Ser/Thr_kinase_AS"/>
</dbReference>
<keyword evidence="2 3" id="KW-0067">ATP-binding</keyword>
<dbReference type="PROSITE" id="PS00107">
    <property type="entry name" value="PROTEIN_KINASE_ATP"/>
    <property type="match status" value="1"/>
</dbReference>
<dbReference type="GeneID" id="63786495"/>
<dbReference type="InterPro" id="IPR011009">
    <property type="entry name" value="Kinase-like_dom_sf"/>
</dbReference>
<gene>
    <name evidence="7" type="ORF">BCR37DRAFT_382552</name>
</gene>
<dbReference type="AlphaFoldDB" id="A0A1Y2F2U7"/>
<comment type="similarity">
    <text evidence="4">Belongs to the protein kinase superfamily.</text>
</comment>
<comment type="caution">
    <text evidence="7">The sequence shown here is derived from an EMBL/GenBank/DDBJ whole genome shotgun (WGS) entry which is preliminary data.</text>
</comment>
<dbReference type="Proteomes" id="UP000193685">
    <property type="component" value="Unassembled WGS sequence"/>
</dbReference>
<dbReference type="OrthoDB" id="40902at2759"/>
<dbReference type="PANTHER" id="PTHR24347">
    <property type="entry name" value="SERINE/THREONINE-PROTEIN KINASE"/>
    <property type="match status" value="1"/>
</dbReference>
<name>A0A1Y2F2U7_PROLT</name>
<evidence type="ECO:0000313" key="7">
    <source>
        <dbReference type="EMBL" id="ORY77666.1"/>
    </source>
</evidence>
<evidence type="ECO:0000313" key="8">
    <source>
        <dbReference type="Proteomes" id="UP000193685"/>
    </source>
</evidence>
<dbReference type="SUPFAM" id="SSF56112">
    <property type="entry name" value="Protein kinase-like (PK-like)"/>
    <property type="match status" value="1"/>
</dbReference>
<accession>A0A1Y2F2U7</accession>
<evidence type="ECO:0000256" key="2">
    <source>
        <dbReference type="ARBA" id="ARBA00022840"/>
    </source>
</evidence>
<evidence type="ECO:0000256" key="5">
    <source>
        <dbReference type="SAM" id="MobiDB-lite"/>
    </source>
</evidence>